<dbReference type="GO" id="GO:0050808">
    <property type="term" value="P:synapse organization"/>
    <property type="evidence" value="ECO:0007669"/>
    <property type="project" value="TreeGrafter"/>
</dbReference>
<dbReference type="GO" id="GO:0032589">
    <property type="term" value="C:neuron projection membrane"/>
    <property type="evidence" value="ECO:0007669"/>
    <property type="project" value="TreeGrafter"/>
</dbReference>
<proteinExistence type="predicted"/>
<name>A0A423TKI4_PENVA</name>
<evidence type="ECO:0000313" key="1">
    <source>
        <dbReference type="EMBL" id="ROT76980.1"/>
    </source>
</evidence>
<organism evidence="1 2">
    <name type="scientific">Penaeus vannamei</name>
    <name type="common">Whiteleg shrimp</name>
    <name type="synonym">Litopenaeus vannamei</name>
    <dbReference type="NCBI Taxonomy" id="6689"/>
    <lineage>
        <taxon>Eukaryota</taxon>
        <taxon>Metazoa</taxon>
        <taxon>Ecdysozoa</taxon>
        <taxon>Arthropoda</taxon>
        <taxon>Crustacea</taxon>
        <taxon>Multicrustacea</taxon>
        <taxon>Malacostraca</taxon>
        <taxon>Eumalacostraca</taxon>
        <taxon>Eucarida</taxon>
        <taxon>Decapoda</taxon>
        <taxon>Dendrobranchiata</taxon>
        <taxon>Penaeoidea</taxon>
        <taxon>Penaeidae</taxon>
        <taxon>Penaeus</taxon>
    </lineage>
</organism>
<reference evidence="1 2" key="1">
    <citation type="submission" date="2018-04" db="EMBL/GenBank/DDBJ databases">
        <authorList>
            <person name="Zhang X."/>
            <person name="Yuan J."/>
            <person name="Li F."/>
            <person name="Xiang J."/>
        </authorList>
    </citation>
    <scope>NUCLEOTIDE SEQUENCE [LARGE SCALE GENOMIC DNA]</scope>
    <source>
        <tissue evidence="1">Muscle</tissue>
    </source>
</reference>
<reference evidence="1 2" key="2">
    <citation type="submission" date="2019-01" db="EMBL/GenBank/DDBJ databases">
        <title>The decoding of complex shrimp genome reveals the adaptation for benthos swimmer, frequently molting mechanism and breeding impact on genome.</title>
        <authorList>
            <person name="Sun Y."/>
            <person name="Gao Y."/>
            <person name="Yu Y."/>
        </authorList>
    </citation>
    <scope>NUCLEOTIDE SEQUENCE [LARGE SCALE GENOMIC DNA]</scope>
    <source>
        <tissue evidence="1">Muscle</tissue>
    </source>
</reference>
<dbReference type="AlphaFoldDB" id="A0A423TKI4"/>
<evidence type="ECO:0008006" key="3">
    <source>
        <dbReference type="Google" id="ProtNLM"/>
    </source>
</evidence>
<dbReference type="PANTHER" id="PTHR23279">
    <property type="entry name" value="DEFECTIVE PROBOSCIS EXTENSION RESPONSE DPR -RELATED"/>
    <property type="match status" value="1"/>
</dbReference>
<dbReference type="Proteomes" id="UP000283509">
    <property type="component" value="Unassembled WGS sequence"/>
</dbReference>
<dbReference type="InterPro" id="IPR013783">
    <property type="entry name" value="Ig-like_fold"/>
</dbReference>
<dbReference type="InterPro" id="IPR037448">
    <property type="entry name" value="Zig-8"/>
</dbReference>
<keyword evidence="2" id="KW-1185">Reference proteome</keyword>
<protein>
    <recommendedName>
        <fullName evidence="3">Ig-like domain-containing protein</fullName>
    </recommendedName>
</protein>
<dbReference type="Gene3D" id="2.60.40.10">
    <property type="entry name" value="Immunoglobulins"/>
    <property type="match status" value="1"/>
</dbReference>
<feature type="non-terminal residue" evidence="1">
    <location>
        <position position="1"/>
    </location>
</feature>
<dbReference type="OrthoDB" id="6354602at2759"/>
<comment type="caution">
    <text evidence="1">The sequence shown here is derived from an EMBL/GenBank/DDBJ whole genome shotgun (WGS) entry which is preliminary data.</text>
</comment>
<dbReference type="PANTHER" id="PTHR23279:SF12">
    <property type="entry name" value="DEFECTIVE PROBOSCIS EXTENSION RESPONSE 14, ISOFORM A-RELATED"/>
    <property type="match status" value="1"/>
</dbReference>
<sequence>YTLEFVEPNNWQLVIKAAEEADQGHYECQVSSHPPKIRRVFLFVYVPRLEIFDARGEAIQEKFYEVGSGIDLRCTAFHVPRDSVVWSRDGARIYHTPDAGISIESNLGPSGIVSWLRVKAAAVLDGECESACAACFLYRFPGGHQFQITGRTSERGAEGIFTPRRSLYLCEAHSLFNYHSAIPAESQGREFSGYAAFDQHSIRAKSPPVSFTSRPSPPAQRVLLQPWHSLRRRLLLKALRSHF</sequence>
<evidence type="ECO:0000313" key="2">
    <source>
        <dbReference type="Proteomes" id="UP000283509"/>
    </source>
</evidence>
<gene>
    <name evidence="1" type="ORF">C7M84_004393</name>
</gene>
<accession>A0A423TKI4</accession>
<dbReference type="EMBL" id="QCYY01001583">
    <property type="protein sequence ID" value="ROT76980.1"/>
    <property type="molecule type" value="Genomic_DNA"/>
</dbReference>